<evidence type="ECO:0000313" key="3">
    <source>
        <dbReference type="Proteomes" id="UP000324222"/>
    </source>
</evidence>
<comment type="caution">
    <text evidence="2">The sequence shown here is derived from an EMBL/GenBank/DDBJ whole genome shotgun (WGS) entry which is preliminary data.</text>
</comment>
<protein>
    <submittedName>
        <fullName evidence="2">Uncharacterized protein</fullName>
    </submittedName>
</protein>
<sequence length="83" mass="8670">MNSRASNELISTVSRPSLTHPSNGKFPEPRPSPPLETIPKAASVLPAPCNGREAVLGAASTPLLGPTRTLHSSPHHQISSASR</sequence>
<dbReference type="EMBL" id="VSRR010004283">
    <property type="protein sequence ID" value="MPC39174.1"/>
    <property type="molecule type" value="Genomic_DNA"/>
</dbReference>
<keyword evidence="3" id="KW-1185">Reference proteome</keyword>
<dbReference type="AlphaFoldDB" id="A0A5B7F3I3"/>
<evidence type="ECO:0000256" key="1">
    <source>
        <dbReference type="SAM" id="MobiDB-lite"/>
    </source>
</evidence>
<feature type="region of interest" description="Disordered" evidence="1">
    <location>
        <begin position="60"/>
        <end position="83"/>
    </location>
</feature>
<dbReference type="Proteomes" id="UP000324222">
    <property type="component" value="Unassembled WGS sequence"/>
</dbReference>
<name>A0A5B7F3I3_PORTR</name>
<reference evidence="2 3" key="1">
    <citation type="submission" date="2019-05" db="EMBL/GenBank/DDBJ databases">
        <title>Another draft genome of Portunus trituberculatus and its Hox gene families provides insights of decapod evolution.</title>
        <authorList>
            <person name="Jeong J.-H."/>
            <person name="Song I."/>
            <person name="Kim S."/>
            <person name="Choi T."/>
            <person name="Kim D."/>
            <person name="Ryu S."/>
            <person name="Kim W."/>
        </authorList>
    </citation>
    <scope>NUCLEOTIDE SEQUENCE [LARGE SCALE GENOMIC DNA]</scope>
    <source>
        <tissue evidence="2">Muscle</tissue>
    </source>
</reference>
<feature type="region of interest" description="Disordered" evidence="1">
    <location>
        <begin position="1"/>
        <end position="42"/>
    </location>
</feature>
<evidence type="ECO:0000313" key="2">
    <source>
        <dbReference type="EMBL" id="MPC39174.1"/>
    </source>
</evidence>
<gene>
    <name evidence="2" type="ORF">E2C01_032699</name>
</gene>
<proteinExistence type="predicted"/>
<accession>A0A5B7F3I3</accession>
<feature type="compositionally biased region" description="Polar residues" evidence="1">
    <location>
        <begin position="1"/>
        <end position="22"/>
    </location>
</feature>
<organism evidence="2 3">
    <name type="scientific">Portunus trituberculatus</name>
    <name type="common">Swimming crab</name>
    <name type="synonym">Neptunus trituberculatus</name>
    <dbReference type="NCBI Taxonomy" id="210409"/>
    <lineage>
        <taxon>Eukaryota</taxon>
        <taxon>Metazoa</taxon>
        <taxon>Ecdysozoa</taxon>
        <taxon>Arthropoda</taxon>
        <taxon>Crustacea</taxon>
        <taxon>Multicrustacea</taxon>
        <taxon>Malacostraca</taxon>
        <taxon>Eumalacostraca</taxon>
        <taxon>Eucarida</taxon>
        <taxon>Decapoda</taxon>
        <taxon>Pleocyemata</taxon>
        <taxon>Brachyura</taxon>
        <taxon>Eubrachyura</taxon>
        <taxon>Portunoidea</taxon>
        <taxon>Portunidae</taxon>
        <taxon>Portuninae</taxon>
        <taxon>Portunus</taxon>
    </lineage>
</organism>
<feature type="compositionally biased region" description="Polar residues" evidence="1">
    <location>
        <begin position="69"/>
        <end position="83"/>
    </location>
</feature>